<accession>A0ABV0GG24</accession>
<evidence type="ECO:0000256" key="2">
    <source>
        <dbReference type="ARBA" id="ARBA00022771"/>
    </source>
</evidence>
<evidence type="ECO:0000313" key="7">
    <source>
        <dbReference type="Proteomes" id="UP001462640"/>
    </source>
</evidence>
<dbReference type="NCBIfam" id="TIGR02419">
    <property type="entry name" value="C4_traR_proteo"/>
    <property type="match status" value="1"/>
</dbReference>
<dbReference type="PANTHER" id="PTHR38777">
    <property type="entry name" value="FELS-2 PROPHAGE PROTEIN"/>
    <property type="match status" value="1"/>
</dbReference>
<keyword evidence="3" id="KW-0862">Zinc</keyword>
<dbReference type="InterPro" id="IPR000962">
    <property type="entry name" value="Znf_DskA_TraR"/>
</dbReference>
<dbReference type="Pfam" id="PF01258">
    <property type="entry name" value="zf-dskA_traR"/>
    <property type="match status" value="1"/>
</dbReference>
<name>A0ABV0GG24_9BURK</name>
<dbReference type="PROSITE" id="PS51128">
    <property type="entry name" value="ZF_DKSA_2"/>
    <property type="match status" value="1"/>
</dbReference>
<evidence type="ECO:0000259" key="5">
    <source>
        <dbReference type="Pfam" id="PF01258"/>
    </source>
</evidence>
<keyword evidence="1" id="KW-0479">Metal-binding</keyword>
<keyword evidence="2" id="KW-0863">Zinc-finger</keyword>
<dbReference type="PANTHER" id="PTHR38777:SF1">
    <property type="entry name" value="DNAK SUPPRESSOR PROTEIN"/>
    <property type="match status" value="1"/>
</dbReference>
<feature type="zinc finger region" description="dksA C4-type" evidence="4">
    <location>
        <begin position="38"/>
        <end position="62"/>
    </location>
</feature>
<dbReference type="Gene3D" id="1.20.120.910">
    <property type="entry name" value="DksA, coiled-coil domain"/>
    <property type="match status" value="1"/>
</dbReference>
<evidence type="ECO:0000256" key="1">
    <source>
        <dbReference type="ARBA" id="ARBA00022723"/>
    </source>
</evidence>
<dbReference type="SUPFAM" id="SSF57716">
    <property type="entry name" value="Glucocorticoid receptor-like (DNA-binding domain)"/>
    <property type="match status" value="1"/>
</dbReference>
<dbReference type="InterPro" id="IPR012783">
    <property type="entry name" value="Znf_C4_TraR"/>
</dbReference>
<evidence type="ECO:0000313" key="6">
    <source>
        <dbReference type="EMBL" id="MEO3714007.1"/>
    </source>
</evidence>
<evidence type="ECO:0000256" key="4">
    <source>
        <dbReference type="PROSITE-ProRule" id="PRU00510"/>
    </source>
</evidence>
<dbReference type="EMBL" id="JBDPZC010000006">
    <property type="protein sequence ID" value="MEO3714007.1"/>
    <property type="molecule type" value="Genomic_DNA"/>
</dbReference>
<evidence type="ECO:0000256" key="3">
    <source>
        <dbReference type="ARBA" id="ARBA00022833"/>
    </source>
</evidence>
<gene>
    <name evidence="6" type="ORF">ABDJ40_14675</name>
</gene>
<keyword evidence="7" id="KW-1185">Reference proteome</keyword>
<comment type="caution">
    <text evidence="6">The sequence shown here is derived from an EMBL/GenBank/DDBJ whole genome shotgun (WGS) entry which is preliminary data.</text>
</comment>
<feature type="domain" description="Zinc finger DksA/TraR C4-type" evidence="5">
    <location>
        <begin position="35"/>
        <end position="68"/>
    </location>
</feature>
<dbReference type="RefSeq" id="WP_347610920.1">
    <property type="nucleotide sequence ID" value="NZ_JBDPZC010000006.1"/>
</dbReference>
<dbReference type="Proteomes" id="UP001462640">
    <property type="component" value="Unassembled WGS sequence"/>
</dbReference>
<proteinExistence type="predicted"/>
<organism evidence="6 7">
    <name type="scientific">Roseateles flavus</name>
    <dbReference type="NCBI Taxonomy" id="3149041"/>
    <lineage>
        <taxon>Bacteria</taxon>
        <taxon>Pseudomonadati</taxon>
        <taxon>Pseudomonadota</taxon>
        <taxon>Betaproteobacteria</taxon>
        <taxon>Burkholderiales</taxon>
        <taxon>Sphaerotilaceae</taxon>
        <taxon>Roseateles</taxon>
    </lineage>
</organism>
<protein>
    <submittedName>
        <fullName evidence="6">TraR/DksA C4-type zinc finger protein</fullName>
    </submittedName>
</protein>
<sequence>MTDIYDRAQALEARQREEALARFSAMQPAAGAQSLSHCVDCGEDIPLARQRAVRGCKRCVTCQQLAEHVQAR</sequence>
<reference evidence="6 7" key="1">
    <citation type="submission" date="2024-05" db="EMBL/GenBank/DDBJ databases">
        <title>Roseateles sp. 2.12 16S ribosomal RNA gene Genome sequencing and assembly.</title>
        <authorList>
            <person name="Woo H."/>
        </authorList>
    </citation>
    <scope>NUCLEOTIDE SEQUENCE [LARGE SCALE GENOMIC DNA]</scope>
    <source>
        <strain evidence="6 7">2.12</strain>
    </source>
</reference>